<keyword evidence="4 8" id="KW-0808">Transferase</keyword>
<name>A0A1H6V2U4_9MICO</name>
<dbReference type="Proteomes" id="UP000183315">
    <property type="component" value="Unassembled WGS sequence"/>
</dbReference>
<dbReference type="PANTHER" id="PTHR43654:SF1">
    <property type="entry name" value="ISOPENTENYL PHOSPHATE KINASE"/>
    <property type="match status" value="1"/>
</dbReference>
<comment type="function">
    <text evidence="8">Catalyzes the transfer of a phosphate group to glutamate to form L-glutamate 5-phosphate.</text>
</comment>
<keyword evidence="2 8" id="KW-0028">Amino-acid biosynthesis</keyword>
<dbReference type="GO" id="GO:0005829">
    <property type="term" value="C:cytosol"/>
    <property type="evidence" value="ECO:0007669"/>
    <property type="project" value="TreeGrafter"/>
</dbReference>
<dbReference type="SUPFAM" id="SSF88697">
    <property type="entry name" value="PUA domain-like"/>
    <property type="match status" value="1"/>
</dbReference>
<evidence type="ECO:0000256" key="5">
    <source>
        <dbReference type="ARBA" id="ARBA00022741"/>
    </source>
</evidence>
<keyword evidence="5 8" id="KW-0547">Nucleotide-binding</keyword>
<dbReference type="Pfam" id="PF01472">
    <property type="entry name" value="PUA"/>
    <property type="match status" value="1"/>
</dbReference>
<protein>
    <recommendedName>
        <fullName evidence="8">Glutamate 5-kinase</fullName>
        <ecNumber evidence="8">2.7.2.11</ecNumber>
    </recommendedName>
    <alternativeName>
        <fullName evidence="8">Gamma-glutamyl kinase</fullName>
        <shortName evidence="8">GK</shortName>
    </alternativeName>
</protein>
<comment type="pathway">
    <text evidence="8">Amino-acid biosynthesis; L-proline biosynthesis; L-glutamate 5-semialdehyde from L-glutamate: step 1/2.</text>
</comment>
<dbReference type="SUPFAM" id="SSF53633">
    <property type="entry name" value="Carbamate kinase-like"/>
    <property type="match status" value="1"/>
</dbReference>
<dbReference type="EC" id="2.7.2.11" evidence="8"/>
<accession>A0A1H6V2U4</accession>
<dbReference type="Gene3D" id="3.40.1160.10">
    <property type="entry name" value="Acetylglutamate kinase-like"/>
    <property type="match status" value="2"/>
</dbReference>
<evidence type="ECO:0000256" key="4">
    <source>
        <dbReference type="ARBA" id="ARBA00022679"/>
    </source>
</evidence>
<evidence type="ECO:0000259" key="9">
    <source>
        <dbReference type="SMART" id="SM00359"/>
    </source>
</evidence>
<dbReference type="EMBL" id="FNZI01000001">
    <property type="protein sequence ID" value="SEI98903.1"/>
    <property type="molecule type" value="Genomic_DNA"/>
</dbReference>
<comment type="subcellular location">
    <subcellularLocation>
        <location evidence="8">Cytoplasm</location>
    </subcellularLocation>
</comment>
<dbReference type="HAMAP" id="MF_00456">
    <property type="entry name" value="ProB"/>
    <property type="match status" value="1"/>
</dbReference>
<dbReference type="InterPro" id="IPR002478">
    <property type="entry name" value="PUA"/>
</dbReference>
<dbReference type="Gene3D" id="2.30.130.10">
    <property type="entry name" value="PUA domain"/>
    <property type="match status" value="1"/>
</dbReference>
<dbReference type="NCBIfam" id="TIGR01027">
    <property type="entry name" value="proB"/>
    <property type="match status" value="1"/>
</dbReference>
<dbReference type="SMART" id="SM00359">
    <property type="entry name" value="PUA"/>
    <property type="match status" value="1"/>
</dbReference>
<sequence>MSEARAAVSQARRIVVKVGSSSLTGPDGRLDEARLGALVDVLGEARTEGREVLLVTSGSIAAGIGPLGLAARPTNLELQQAAASVGQGALIHAYTVAFARFGLTVGQVLLTADDMVRRAHYGNARRALESLLALGVVPIINENDTVATDEIRFGDNDRLAALVATAVRADALVLLTDVDALYTAAPDSPGARRIASVAGPDDLHGIDISRRGSAVGTGGMITKIEAASLATASGVHVVLAAAADAARAVAGEDVGTLFLPTGKAETTRLQWLADAAKTRGGIVLDDGAVRALRGRQASLLAAGVVEIRGDFEAGEPVDLLALDGALIARGFAGFSSDEADRMKGLSTEALGEVLGDAYARELIHIDHLVVL</sequence>
<dbReference type="PANTHER" id="PTHR43654">
    <property type="entry name" value="GLUTAMATE 5-KINASE"/>
    <property type="match status" value="1"/>
</dbReference>
<comment type="catalytic activity">
    <reaction evidence="8">
        <text>L-glutamate + ATP = L-glutamyl 5-phosphate + ADP</text>
        <dbReference type="Rhea" id="RHEA:14877"/>
        <dbReference type="ChEBI" id="CHEBI:29985"/>
        <dbReference type="ChEBI" id="CHEBI:30616"/>
        <dbReference type="ChEBI" id="CHEBI:58274"/>
        <dbReference type="ChEBI" id="CHEBI:456216"/>
        <dbReference type="EC" id="2.7.2.11"/>
    </reaction>
</comment>
<feature type="binding site" evidence="8">
    <location>
        <begin position="176"/>
        <end position="177"/>
    </location>
    <ligand>
        <name>ATP</name>
        <dbReference type="ChEBI" id="CHEBI:30616"/>
    </ligand>
</feature>
<evidence type="ECO:0000256" key="2">
    <source>
        <dbReference type="ARBA" id="ARBA00022605"/>
    </source>
</evidence>
<dbReference type="PROSITE" id="PS50890">
    <property type="entry name" value="PUA"/>
    <property type="match status" value="1"/>
</dbReference>
<evidence type="ECO:0000313" key="10">
    <source>
        <dbReference type="EMBL" id="SEI98903.1"/>
    </source>
</evidence>
<dbReference type="GO" id="GO:0055129">
    <property type="term" value="P:L-proline biosynthetic process"/>
    <property type="evidence" value="ECO:0007669"/>
    <property type="project" value="UniProtKB-UniRule"/>
</dbReference>
<keyword evidence="1 8" id="KW-0963">Cytoplasm</keyword>
<dbReference type="OrthoDB" id="9804434at2"/>
<dbReference type="InterPro" id="IPR001048">
    <property type="entry name" value="Asp/Glu/Uridylate_kinase"/>
</dbReference>
<keyword evidence="3 8" id="KW-0641">Proline biosynthesis</keyword>
<dbReference type="FunFam" id="3.40.1160.10:FF:000018">
    <property type="entry name" value="Glutamate 5-kinase"/>
    <property type="match status" value="1"/>
</dbReference>
<feature type="binding site" evidence="8">
    <location>
        <position position="156"/>
    </location>
    <ligand>
        <name>substrate</name>
    </ligand>
</feature>
<dbReference type="InterPro" id="IPR036974">
    <property type="entry name" value="PUA_sf"/>
</dbReference>
<dbReference type="PRINTS" id="PR00474">
    <property type="entry name" value="GLU5KINASE"/>
</dbReference>
<evidence type="ECO:0000313" key="11">
    <source>
        <dbReference type="Proteomes" id="UP000183315"/>
    </source>
</evidence>
<evidence type="ECO:0000256" key="6">
    <source>
        <dbReference type="ARBA" id="ARBA00022777"/>
    </source>
</evidence>
<dbReference type="PROSITE" id="PS00902">
    <property type="entry name" value="GLUTAMATE_5_KINASE"/>
    <property type="match status" value="1"/>
</dbReference>
<feature type="binding site" evidence="8">
    <location>
        <position position="57"/>
    </location>
    <ligand>
        <name>substrate</name>
    </ligand>
</feature>
<evidence type="ECO:0000256" key="8">
    <source>
        <dbReference type="HAMAP-Rule" id="MF_00456"/>
    </source>
</evidence>
<reference evidence="11" key="1">
    <citation type="submission" date="2016-10" db="EMBL/GenBank/DDBJ databases">
        <authorList>
            <person name="Varghese N."/>
        </authorList>
    </citation>
    <scope>NUCLEOTIDE SEQUENCE [LARGE SCALE GENOMIC DNA]</scope>
    <source>
        <strain evidence="11">DSM 24868</strain>
    </source>
</reference>
<dbReference type="STRING" id="1043493.SAMN05421637_0660"/>
<keyword evidence="6 8" id="KW-0418">Kinase</keyword>
<dbReference type="InterPro" id="IPR019797">
    <property type="entry name" value="Glutamate_5-kinase_CS"/>
</dbReference>
<comment type="similarity">
    <text evidence="8">Belongs to the glutamate 5-kinase family.</text>
</comment>
<dbReference type="CDD" id="cd21157">
    <property type="entry name" value="PUA_G5K"/>
    <property type="match status" value="1"/>
</dbReference>
<dbReference type="eggNOG" id="COG0263">
    <property type="taxonomic scope" value="Bacteria"/>
</dbReference>
<proteinExistence type="inferred from homology"/>
<dbReference type="InterPro" id="IPR011529">
    <property type="entry name" value="Glu_5kinase"/>
</dbReference>
<evidence type="ECO:0000256" key="3">
    <source>
        <dbReference type="ARBA" id="ARBA00022650"/>
    </source>
</evidence>
<dbReference type="InterPro" id="IPR041739">
    <property type="entry name" value="G5K_ProB"/>
</dbReference>
<evidence type="ECO:0000256" key="1">
    <source>
        <dbReference type="ARBA" id="ARBA00022490"/>
    </source>
</evidence>
<dbReference type="GO" id="GO:0004349">
    <property type="term" value="F:glutamate 5-kinase activity"/>
    <property type="evidence" value="ECO:0007669"/>
    <property type="project" value="UniProtKB-UniRule"/>
</dbReference>
<dbReference type="GO" id="GO:0003723">
    <property type="term" value="F:RNA binding"/>
    <property type="evidence" value="ECO:0007669"/>
    <property type="project" value="InterPro"/>
</dbReference>
<dbReference type="CDD" id="cd04242">
    <property type="entry name" value="AAK_G5K_ProB"/>
    <property type="match status" value="1"/>
</dbReference>
<dbReference type="InterPro" id="IPR001057">
    <property type="entry name" value="Glu/AcGlu_kinase"/>
</dbReference>
<dbReference type="AlphaFoldDB" id="A0A1H6V2U4"/>
<organism evidence="10 11">
    <name type="scientific">Demequina mangrovi</name>
    <dbReference type="NCBI Taxonomy" id="1043493"/>
    <lineage>
        <taxon>Bacteria</taxon>
        <taxon>Bacillati</taxon>
        <taxon>Actinomycetota</taxon>
        <taxon>Actinomycetes</taxon>
        <taxon>Micrococcales</taxon>
        <taxon>Demequinaceae</taxon>
        <taxon>Demequina</taxon>
    </lineage>
</organism>
<gene>
    <name evidence="8" type="primary">proB</name>
    <name evidence="10" type="ORF">SAMN05421637_0660</name>
</gene>
<dbReference type="InterPro" id="IPR005715">
    <property type="entry name" value="Glu_5kinase/COase_Synthase"/>
</dbReference>
<feature type="binding site" evidence="8">
    <location>
        <begin position="217"/>
        <end position="223"/>
    </location>
    <ligand>
        <name>ATP</name>
        <dbReference type="ChEBI" id="CHEBI:30616"/>
    </ligand>
</feature>
<dbReference type="InterPro" id="IPR015947">
    <property type="entry name" value="PUA-like_sf"/>
</dbReference>
<feature type="domain" description="PUA" evidence="9">
    <location>
        <begin position="280"/>
        <end position="359"/>
    </location>
</feature>
<dbReference type="Pfam" id="PF00696">
    <property type="entry name" value="AA_kinase"/>
    <property type="match status" value="1"/>
</dbReference>
<dbReference type="InterPro" id="IPR036393">
    <property type="entry name" value="AceGlu_kinase-like_sf"/>
</dbReference>
<keyword evidence="7 8" id="KW-0067">ATP-binding</keyword>
<dbReference type="GO" id="GO:0005524">
    <property type="term" value="F:ATP binding"/>
    <property type="evidence" value="ECO:0007669"/>
    <property type="project" value="UniProtKB-KW"/>
</dbReference>
<evidence type="ECO:0000256" key="7">
    <source>
        <dbReference type="ARBA" id="ARBA00022840"/>
    </source>
</evidence>
<keyword evidence="11" id="KW-1185">Reference proteome</keyword>
<feature type="binding site" evidence="8">
    <location>
        <position position="17"/>
    </location>
    <ligand>
        <name>ATP</name>
        <dbReference type="ChEBI" id="CHEBI:30616"/>
    </ligand>
</feature>
<feature type="binding site" evidence="8">
    <location>
        <position position="144"/>
    </location>
    <ligand>
        <name>substrate</name>
    </ligand>
</feature>
<dbReference type="PIRSF" id="PIRSF000729">
    <property type="entry name" value="GK"/>
    <property type="match status" value="1"/>
</dbReference>
<dbReference type="RefSeq" id="WP_052406105.1">
    <property type="nucleotide sequence ID" value="NZ_BBLU01000018.1"/>
</dbReference>
<dbReference type="UniPathway" id="UPA00098">
    <property type="reaction ID" value="UER00359"/>
</dbReference>